<dbReference type="STRING" id="119641.SAMN05421842_11714"/>
<proteinExistence type="predicted"/>
<dbReference type="RefSeq" id="WP_090091786.1">
    <property type="nucleotide sequence ID" value="NZ_FOMG01000017.1"/>
</dbReference>
<evidence type="ECO:0000313" key="3">
    <source>
        <dbReference type="Proteomes" id="UP000199263"/>
    </source>
</evidence>
<accession>A0A1I1NWX1</accession>
<keyword evidence="1" id="KW-0472">Membrane</keyword>
<sequence length="122" mass="15046">MDFEREDCYRDLHTLQDLQDKCRRCLHYHVTLTMTDGNIFDGIIEDVDTNHINVLVGEDAMEQENENQFDQQRQYHDQRRPRRRFRRFRRRSIPFNTLATLSLLSYPYITQPPYPYYPYYPY</sequence>
<dbReference type="Proteomes" id="UP000199263">
    <property type="component" value="Unassembled WGS sequence"/>
</dbReference>
<dbReference type="EMBL" id="FOMG01000017">
    <property type="protein sequence ID" value="SFD01832.1"/>
    <property type="molecule type" value="Genomic_DNA"/>
</dbReference>
<keyword evidence="3" id="KW-1185">Reference proteome</keyword>
<reference evidence="2 3" key="1">
    <citation type="submission" date="2016-10" db="EMBL/GenBank/DDBJ databases">
        <authorList>
            <person name="de Groot N.N."/>
        </authorList>
    </citation>
    <scope>NUCLEOTIDE SEQUENCE [LARGE SCALE GENOMIC DNA]</scope>
    <source>
        <strain evidence="2 3">DSM 12992</strain>
    </source>
</reference>
<dbReference type="OrthoDB" id="2628646at2"/>
<name>A0A1I1NWX1_9CLOT</name>
<dbReference type="AlphaFoldDB" id="A0A1I1NWX1"/>
<gene>
    <name evidence="2" type="ORF">SAMN05421842_11714</name>
</gene>
<keyword evidence="1" id="KW-0812">Transmembrane</keyword>
<evidence type="ECO:0000313" key="2">
    <source>
        <dbReference type="EMBL" id="SFD01832.1"/>
    </source>
</evidence>
<protein>
    <submittedName>
        <fullName evidence="2">Uncharacterized protein</fullName>
    </submittedName>
</protein>
<keyword evidence="1" id="KW-1133">Transmembrane helix</keyword>
<feature type="transmembrane region" description="Helical" evidence="1">
    <location>
        <begin position="92"/>
        <end position="109"/>
    </location>
</feature>
<evidence type="ECO:0000256" key="1">
    <source>
        <dbReference type="SAM" id="Phobius"/>
    </source>
</evidence>
<organism evidence="2 3">
    <name type="scientific">Clostridium uliginosum</name>
    <dbReference type="NCBI Taxonomy" id="119641"/>
    <lineage>
        <taxon>Bacteria</taxon>
        <taxon>Bacillati</taxon>
        <taxon>Bacillota</taxon>
        <taxon>Clostridia</taxon>
        <taxon>Eubacteriales</taxon>
        <taxon>Clostridiaceae</taxon>
        <taxon>Clostridium</taxon>
    </lineage>
</organism>